<reference evidence="1" key="1">
    <citation type="thesis" date="2021" institute="BYU ScholarsArchive" country="Provo, UT, USA">
        <title>Applications of and Algorithms for Genome Assembly and Genomic Analyses with an Emphasis on Marine Teleosts.</title>
        <authorList>
            <person name="Pickett B.D."/>
        </authorList>
    </citation>
    <scope>NUCLEOTIDE SEQUENCE</scope>
    <source>
        <strain evidence="1">HI-2016</strain>
    </source>
</reference>
<evidence type="ECO:0000313" key="1">
    <source>
        <dbReference type="EMBL" id="KAG9346793.1"/>
    </source>
</evidence>
<gene>
    <name evidence="1" type="ORF">JZ751_007112</name>
</gene>
<dbReference type="AlphaFoldDB" id="A0A8T2P086"/>
<sequence>MYTLSRCFINLLPISAITLSRGRFIRRALVIELAPQGVVLMDTEIETDAFPAPILLSDFDMS</sequence>
<keyword evidence="2" id="KW-1185">Reference proteome</keyword>
<proteinExistence type="predicted"/>
<accession>A0A8T2P086</accession>
<dbReference type="Proteomes" id="UP000824540">
    <property type="component" value="Unassembled WGS sequence"/>
</dbReference>
<organism evidence="1 2">
    <name type="scientific">Albula glossodonta</name>
    <name type="common">roundjaw bonefish</name>
    <dbReference type="NCBI Taxonomy" id="121402"/>
    <lineage>
        <taxon>Eukaryota</taxon>
        <taxon>Metazoa</taxon>
        <taxon>Chordata</taxon>
        <taxon>Craniata</taxon>
        <taxon>Vertebrata</taxon>
        <taxon>Euteleostomi</taxon>
        <taxon>Actinopterygii</taxon>
        <taxon>Neopterygii</taxon>
        <taxon>Teleostei</taxon>
        <taxon>Albuliformes</taxon>
        <taxon>Albulidae</taxon>
        <taxon>Albula</taxon>
    </lineage>
</organism>
<dbReference type="EMBL" id="JAFBMS010000015">
    <property type="protein sequence ID" value="KAG9346793.1"/>
    <property type="molecule type" value="Genomic_DNA"/>
</dbReference>
<protein>
    <submittedName>
        <fullName evidence="1">Uncharacterized protein</fullName>
    </submittedName>
</protein>
<name>A0A8T2P086_9TELE</name>
<evidence type="ECO:0000313" key="2">
    <source>
        <dbReference type="Proteomes" id="UP000824540"/>
    </source>
</evidence>
<comment type="caution">
    <text evidence="1">The sequence shown here is derived from an EMBL/GenBank/DDBJ whole genome shotgun (WGS) entry which is preliminary data.</text>
</comment>